<evidence type="ECO:0000313" key="1">
    <source>
        <dbReference type="EMBL" id="MDP8568358.1"/>
    </source>
</evidence>
<dbReference type="Proteomes" id="UP001225906">
    <property type="component" value="Unassembled WGS sequence"/>
</dbReference>
<keyword evidence="2" id="KW-1185">Reference proteome</keyword>
<protein>
    <recommendedName>
        <fullName evidence="3">DUF1508 domain-containing protein</fullName>
    </recommendedName>
</protein>
<proteinExistence type="predicted"/>
<evidence type="ECO:0000313" key="2">
    <source>
        <dbReference type="Proteomes" id="UP001225906"/>
    </source>
</evidence>
<dbReference type="EMBL" id="JAVCAP010000021">
    <property type="protein sequence ID" value="MDP8568358.1"/>
    <property type="molecule type" value="Genomic_DNA"/>
</dbReference>
<accession>A0ABT9JUZ8</accession>
<sequence length="69" mass="8140">MMNLPGKFLYTIRSANGVIVENLQVYGKTRSEADKKIQQMYMRCEIISCNPIQDIRTRVPHLKMQWVRP</sequence>
<name>A0ABT9JUZ8_9PROT</name>
<comment type="caution">
    <text evidence="1">The sequence shown here is derived from an EMBL/GenBank/DDBJ whole genome shotgun (WGS) entry which is preliminary data.</text>
</comment>
<dbReference type="RefSeq" id="WP_306390077.1">
    <property type="nucleotide sequence ID" value="NZ_JAVCAP010000021.1"/>
</dbReference>
<gene>
    <name evidence="1" type="ORF">Q9291_10900</name>
</gene>
<organism evidence="1 2">
    <name type="scientific">Methylophilus aquaticus</name>
    <dbReference type="NCBI Taxonomy" id="1971610"/>
    <lineage>
        <taxon>Bacteria</taxon>
        <taxon>Pseudomonadati</taxon>
        <taxon>Pseudomonadota</taxon>
        <taxon>Betaproteobacteria</taxon>
        <taxon>Nitrosomonadales</taxon>
        <taxon>Methylophilaceae</taxon>
        <taxon>Methylophilus</taxon>
    </lineage>
</organism>
<reference evidence="2" key="1">
    <citation type="journal article" date="2019" name="Int. J. Syst. Evol. Microbiol.">
        <title>The Global Catalogue of Microorganisms (GCM) 10K type strain sequencing project: providing services to taxonomists for standard genome sequencing and annotation.</title>
        <authorList>
            <consortium name="The Broad Institute Genomics Platform"/>
            <consortium name="The Broad Institute Genome Sequencing Center for Infectious Disease"/>
            <person name="Wu L."/>
            <person name="Ma J."/>
        </authorList>
    </citation>
    <scope>NUCLEOTIDE SEQUENCE [LARGE SCALE GENOMIC DNA]</scope>
    <source>
        <strain evidence="2">VKM B-3159</strain>
    </source>
</reference>
<evidence type="ECO:0008006" key="3">
    <source>
        <dbReference type="Google" id="ProtNLM"/>
    </source>
</evidence>